<dbReference type="Proteomes" id="UP001054945">
    <property type="component" value="Unassembled WGS sequence"/>
</dbReference>
<sequence length="104" mass="12161">MVILGRVHRIHSNRYHTTLARERESWLRIPVPFCLIGGPMGQVTYRHHLHAWLRMVSGVRHCLPSDIFADLEASRGGRLIVCLLECEMLIWFRKDRIWVGVGFN</sequence>
<organism evidence="1 2">
    <name type="scientific">Caerostris extrusa</name>
    <name type="common">Bark spider</name>
    <name type="synonym">Caerostris bankana</name>
    <dbReference type="NCBI Taxonomy" id="172846"/>
    <lineage>
        <taxon>Eukaryota</taxon>
        <taxon>Metazoa</taxon>
        <taxon>Ecdysozoa</taxon>
        <taxon>Arthropoda</taxon>
        <taxon>Chelicerata</taxon>
        <taxon>Arachnida</taxon>
        <taxon>Araneae</taxon>
        <taxon>Araneomorphae</taxon>
        <taxon>Entelegynae</taxon>
        <taxon>Araneoidea</taxon>
        <taxon>Araneidae</taxon>
        <taxon>Caerostris</taxon>
    </lineage>
</organism>
<evidence type="ECO:0000313" key="1">
    <source>
        <dbReference type="EMBL" id="GIY15432.1"/>
    </source>
</evidence>
<protein>
    <submittedName>
        <fullName evidence="1">Uncharacterized protein</fullName>
    </submittedName>
</protein>
<keyword evidence="2" id="KW-1185">Reference proteome</keyword>
<dbReference type="EMBL" id="BPLR01007233">
    <property type="protein sequence ID" value="GIY15432.1"/>
    <property type="molecule type" value="Genomic_DNA"/>
</dbReference>
<dbReference type="AlphaFoldDB" id="A0AAV4R5D1"/>
<accession>A0AAV4R5D1</accession>
<reference evidence="1 2" key="1">
    <citation type="submission" date="2021-06" db="EMBL/GenBank/DDBJ databases">
        <title>Caerostris extrusa draft genome.</title>
        <authorList>
            <person name="Kono N."/>
            <person name="Arakawa K."/>
        </authorList>
    </citation>
    <scope>NUCLEOTIDE SEQUENCE [LARGE SCALE GENOMIC DNA]</scope>
</reference>
<proteinExistence type="predicted"/>
<evidence type="ECO:0000313" key="2">
    <source>
        <dbReference type="Proteomes" id="UP001054945"/>
    </source>
</evidence>
<gene>
    <name evidence="1" type="ORF">CEXT_707211</name>
</gene>
<comment type="caution">
    <text evidence="1">The sequence shown here is derived from an EMBL/GenBank/DDBJ whole genome shotgun (WGS) entry which is preliminary data.</text>
</comment>
<name>A0AAV4R5D1_CAEEX</name>